<gene>
    <name evidence="1" type="ORF">BOKJ2_LOCUS5455</name>
</gene>
<dbReference type="Proteomes" id="UP000783686">
    <property type="component" value="Unassembled WGS sequence"/>
</dbReference>
<sequence length="451" mass="53753">MNALYGLPKEMLQKICEHCESIATVAAMASINKKFYKSINRDFKAMCQQNGVYRFDGETWAIAFSLAQFRAFEFAKSDVFNCQTTGKVVFPVWPHYALISHIDFSMFKFKMMDFKQHFAEHIDRIRFINNGTQLLIVCKWVLDTDAFEQPAYLFDLTTQKVLKKFRLTHFHQGMYIELKENDRIYDPFTDKEFQIPSEMEFVECKYTDRHSEQRYIPMLARSREEFYIRDMKTDETFKLCNVTARSFDHCFLEDLDFVYIKNEANGRYGYNNVQIYDLKTKERVFERSYIKGKDNWSCISNYAIQNMNTGECILYNPKKEQFYSTVTRCLSSESHRHKYQEGVCDLTACNRGEGRRRFAQCFDDVANDQATFFLDHIKDKLRMMPLAVDRDETRYMDDICYRCDNYLCELQSYADSSTNLNEEMKKFFISELKYLKNRETNNRHDIKSRVL</sequence>
<dbReference type="AlphaFoldDB" id="A0A811KDB4"/>
<evidence type="ECO:0008006" key="3">
    <source>
        <dbReference type="Google" id="ProtNLM"/>
    </source>
</evidence>
<proteinExistence type="predicted"/>
<reference evidence="1" key="1">
    <citation type="submission" date="2020-09" db="EMBL/GenBank/DDBJ databases">
        <authorList>
            <person name="Kikuchi T."/>
        </authorList>
    </citation>
    <scope>NUCLEOTIDE SEQUENCE</scope>
    <source>
        <strain evidence="1">SH1</strain>
    </source>
</reference>
<evidence type="ECO:0000313" key="1">
    <source>
        <dbReference type="EMBL" id="CAD5214163.1"/>
    </source>
</evidence>
<dbReference type="Proteomes" id="UP000614601">
    <property type="component" value="Unassembled WGS sequence"/>
</dbReference>
<dbReference type="EMBL" id="CAJFDH010000003">
    <property type="protein sequence ID" value="CAD5214163.1"/>
    <property type="molecule type" value="Genomic_DNA"/>
</dbReference>
<evidence type="ECO:0000313" key="2">
    <source>
        <dbReference type="Proteomes" id="UP000614601"/>
    </source>
</evidence>
<organism evidence="1 2">
    <name type="scientific">Bursaphelenchus okinawaensis</name>
    <dbReference type="NCBI Taxonomy" id="465554"/>
    <lineage>
        <taxon>Eukaryota</taxon>
        <taxon>Metazoa</taxon>
        <taxon>Ecdysozoa</taxon>
        <taxon>Nematoda</taxon>
        <taxon>Chromadorea</taxon>
        <taxon>Rhabditida</taxon>
        <taxon>Tylenchina</taxon>
        <taxon>Tylenchomorpha</taxon>
        <taxon>Aphelenchoidea</taxon>
        <taxon>Aphelenchoididae</taxon>
        <taxon>Bursaphelenchus</taxon>
    </lineage>
</organism>
<protein>
    <recommendedName>
        <fullName evidence="3">F-box domain-containing protein</fullName>
    </recommendedName>
</protein>
<accession>A0A811KDB4</accession>
<dbReference type="EMBL" id="CAJFCW020000003">
    <property type="protein sequence ID" value="CAG9102209.1"/>
    <property type="molecule type" value="Genomic_DNA"/>
</dbReference>
<keyword evidence="2" id="KW-1185">Reference proteome</keyword>
<name>A0A811KDB4_9BILA</name>
<comment type="caution">
    <text evidence="1">The sequence shown here is derived from an EMBL/GenBank/DDBJ whole genome shotgun (WGS) entry which is preliminary data.</text>
</comment>